<dbReference type="PRINTS" id="PR00111">
    <property type="entry name" value="ABHYDROLASE"/>
</dbReference>
<dbReference type="InterPro" id="IPR029058">
    <property type="entry name" value="AB_hydrolase_fold"/>
</dbReference>
<gene>
    <name evidence="5" type="ORF">CLV32_0133</name>
</gene>
<dbReference type="OrthoDB" id="2247630at2"/>
<reference evidence="5 6" key="1">
    <citation type="submission" date="2019-03" db="EMBL/GenBank/DDBJ databases">
        <title>Genomic Encyclopedia of Archaeal and Bacterial Type Strains, Phase II (KMG-II): from individual species to whole genera.</title>
        <authorList>
            <person name="Goeker M."/>
        </authorList>
    </citation>
    <scope>NUCLEOTIDE SEQUENCE [LARGE SCALE GENOMIC DNA]</scope>
    <source>
        <strain evidence="5 6">DSM 19034</strain>
    </source>
</reference>
<comment type="similarity">
    <text evidence="1">Belongs to the peptidase S33 family.</text>
</comment>
<accession>A0A4V3C3X9</accession>
<keyword evidence="3" id="KW-0732">Signal</keyword>
<keyword evidence="2" id="KW-0378">Hydrolase</keyword>
<dbReference type="AlphaFoldDB" id="A0A4V3C3X9"/>
<dbReference type="Pfam" id="PF00561">
    <property type="entry name" value="Abhydrolase_1"/>
    <property type="match status" value="1"/>
</dbReference>
<dbReference type="Gene3D" id="3.40.50.1820">
    <property type="entry name" value="alpha/beta hydrolase"/>
    <property type="match status" value="1"/>
</dbReference>
<dbReference type="PRINTS" id="PR00793">
    <property type="entry name" value="PROAMNOPTASE"/>
</dbReference>
<dbReference type="GO" id="GO:0006508">
    <property type="term" value="P:proteolysis"/>
    <property type="evidence" value="ECO:0007669"/>
    <property type="project" value="InterPro"/>
</dbReference>
<sequence>MFSKKNLLLLIPICFFFQSICAQTLYSRAYGKRINPAIIYVHGGPRGNSTLFEGTTAQTLADLGFYVIAYDRRGEGRSSDPSARVTYAEAINDLNGLMAQYKLKKVSLIGHSFGGLVSTLFTQQYPQKVERLILVAALFAQQESYDHILNSATVEAFQKEDTLVLKKIALIKTLDTASAKYRQLVYELGSSFGYFKMPNPTKESISVNRWYETGVFFKQNIRNDQAPILFYQNEPRRNIDTKNILSALPGRGVKLFGIYGQNDGIFSKKQLLDLKKIIGSNNLFLIDNCSHYPFVDQQSVFLKDVKSIMLK</sequence>
<dbReference type="SUPFAM" id="SSF53474">
    <property type="entry name" value="alpha/beta-Hydrolases"/>
    <property type="match status" value="1"/>
</dbReference>
<feature type="chain" id="PRO_5020892864" evidence="3">
    <location>
        <begin position="23"/>
        <end position="311"/>
    </location>
</feature>
<dbReference type="InterPro" id="IPR050266">
    <property type="entry name" value="AB_hydrolase_sf"/>
</dbReference>
<evidence type="ECO:0000313" key="5">
    <source>
        <dbReference type="EMBL" id="TDO23848.1"/>
    </source>
</evidence>
<keyword evidence="6" id="KW-1185">Reference proteome</keyword>
<comment type="caution">
    <text evidence="5">The sequence shown here is derived from an EMBL/GenBank/DDBJ whole genome shotgun (WGS) entry which is preliminary data.</text>
</comment>
<evidence type="ECO:0000256" key="3">
    <source>
        <dbReference type="SAM" id="SignalP"/>
    </source>
</evidence>
<evidence type="ECO:0000256" key="2">
    <source>
        <dbReference type="ARBA" id="ARBA00022801"/>
    </source>
</evidence>
<protein>
    <submittedName>
        <fullName evidence="5">Proline iminopeptidase</fullName>
    </submittedName>
</protein>
<dbReference type="InterPro" id="IPR002410">
    <property type="entry name" value="Peptidase_S33"/>
</dbReference>
<feature type="signal peptide" evidence="3">
    <location>
        <begin position="1"/>
        <end position="22"/>
    </location>
</feature>
<evidence type="ECO:0000313" key="6">
    <source>
        <dbReference type="Proteomes" id="UP000295499"/>
    </source>
</evidence>
<dbReference type="RefSeq" id="WP_133551390.1">
    <property type="nucleotide sequence ID" value="NZ_SNWM01000001.1"/>
</dbReference>
<dbReference type="GO" id="GO:0016020">
    <property type="term" value="C:membrane"/>
    <property type="evidence" value="ECO:0007669"/>
    <property type="project" value="TreeGrafter"/>
</dbReference>
<feature type="domain" description="AB hydrolase-1" evidence="4">
    <location>
        <begin position="36"/>
        <end position="296"/>
    </location>
</feature>
<dbReference type="GO" id="GO:0008233">
    <property type="term" value="F:peptidase activity"/>
    <property type="evidence" value="ECO:0007669"/>
    <property type="project" value="InterPro"/>
</dbReference>
<dbReference type="InterPro" id="IPR000073">
    <property type="entry name" value="AB_hydrolase_1"/>
</dbReference>
<evidence type="ECO:0000256" key="1">
    <source>
        <dbReference type="ARBA" id="ARBA00010088"/>
    </source>
</evidence>
<proteinExistence type="inferred from homology"/>
<dbReference type="Proteomes" id="UP000295499">
    <property type="component" value="Unassembled WGS sequence"/>
</dbReference>
<evidence type="ECO:0000259" key="4">
    <source>
        <dbReference type="Pfam" id="PF00561"/>
    </source>
</evidence>
<name>A0A4V3C3X9_9SPHI</name>
<dbReference type="PANTHER" id="PTHR43798">
    <property type="entry name" value="MONOACYLGLYCEROL LIPASE"/>
    <property type="match status" value="1"/>
</dbReference>
<dbReference type="EMBL" id="SNWM01000001">
    <property type="protein sequence ID" value="TDO23848.1"/>
    <property type="molecule type" value="Genomic_DNA"/>
</dbReference>
<dbReference type="PANTHER" id="PTHR43798:SF33">
    <property type="entry name" value="HYDROLASE, PUTATIVE (AFU_ORTHOLOGUE AFUA_2G14860)-RELATED"/>
    <property type="match status" value="1"/>
</dbReference>
<organism evidence="5 6">
    <name type="scientific">Pedobacter duraquae</name>
    <dbReference type="NCBI Taxonomy" id="425511"/>
    <lineage>
        <taxon>Bacteria</taxon>
        <taxon>Pseudomonadati</taxon>
        <taxon>Bacteroidota</taxon>
        <taxon>Sphingobacteriia</taxon>
        <taxon>Sphingobacteriales</taxon>
        <taxon>Sphingobacteriaceae</taxon>
        <taxon>Pedobacter</taxon>
    </lineage>
</organism>